<gene>
    <name evidence="1" type="ORF">CLM73_22975</name>
</gene>
<proteinExistence type="predicted"/>
<dbReference type="EMBL" id="CP023270">
    <property type="protein sequence ID" value="AVJ29727.1"/>
    <property type="molecule type" value="Genomic_DNA"/>
</dbReference>
<evidence type="ECO:0000313" key="2">
    <source>
        <dbReference type="Proteomes" id="UP000239477"/>
    </source>
</evidence>
<evidence type="ECO:0008006" key="3">
    <source>
        <dbReference type="Google" id="ProtNLM"/>
    </source>
</evidence>
<accession>A0A2S0ID88</accession>
<dbReference type="OrthoDB" id="9806974at2"/>
<reference evidence="1 2" key="1">
    <citation type="submission" date="2017-09" db="EMBL/GenBank/DDBJ databases">
        <title>Genomic, metabolic, and phenotypic characteristics of bacterial isolates from the natural microbiome of the model nematode Caenorhabditis elegans.</title>
        <authorList>
            <person name="Zimmermann J."/>
            <person name="Obeng N."/>
            <person name="Yang W."/>
            <person name="Obeng O."/>
            <person name="Kissoyan K."/>
            <person name="Pees B."/>
            <person name="Dirksen P."/>
            <person name="Hoppner M."/>
            <person name="Franke A."/>
            <person name="Rosenstiel P."/>
            <person name="Leippe M."/>
            <person name="Dierking K."/>
            <person name="Kaleta C."/>
            <person name="Schulenburg H."/>
        </authorList>
    </citation>
    <scope>NUCLEOTIDE SEQUENCE [LARGE SCALE GENOMIC DNA]</scope>
    <source>
        <strain evidence="1 2">MYb73</strain>
    </source>
</reference>
<dbReference type="Pfam" id="PF13561">
    <property type="entry name" value="adh_short_C2"/>
    <property type="match status" value="1"/>
</dbReference>
<sequence>MSGLRLAAAIPVGRIGQPEEVAYAVAMLCADAAAFTTGACLDINGGVYMN</sequence>
<dbReference type="Proteomes" id="UP000239477">
    <property type="component" value="Chromosome"/>
</dbReference>
<keyword evidence="2" id="KW-1185">Reference proteome</keyword>
<evidence type="ECO:0000313" key="1">
    <source>
        <dbReference type="EMBL" id="AVJ29727.1"/>
    </source>
</evidence>
<dbReference type="RefSeq" id="WP_105240397.1">
    <property type="nucleotide sequence ID" value="NZ_CP023270.1"/>
</dbReference>
<dbReference type="AlphaFoldDB" id="A0A2S0ID88"/>
<dbReference type="InterPro" id="IPR036291">
    <property type="entry name" value="NAD(P)-bd_dom_sf"/>
</dbReference>
<dbReference type="Gene3D" id="3.40.50.720">
    <property type="entry name" value="NAD(P)-binding Rossmann-like Domain"/>
    <property type="match status" value="1"/>
</dbReference>
<name>A0A2S0ID88_9BURK</name>
<protein>
    <recommendedName>
        <fullName evidence="3">3-oxoacyl-[acyl-carrier-protein] reductase</fullName>
    </recommendedName>
</protein>
<dbReference type="InterPro" id="IPR002347">
    <property type="entry name" value="SDR_fam"/>
</dbReference>
<dbReference type="SUPFAM" id="SSF51735">
    <property type="entry name" value="NAD(P)-binding Rossmann-fold domains"/>
    <property type="match status" value="1"/>
</dbReference>
<organism evidence="1 2">
    <name type="scientific">Achromobacter spanius</name>
    <dbReference type="NCBI Taxonomy" id="217203"/>
    <lineage>
        <taxon>Bacteria</taxon>
        <taxon>Pseudomonadati</taxon>
        <taxon>Pseudomonadota</taxon>
        <taxon>Betaproteobacteria</taxon>
        <taxon>Burkholderiales</taxon>
        <taxon>Alcaligenaceae</taxon>
        <taxon>Achromobacter</taxon>
    </lineage>
</organism>